<reference evidence="2" key="2">
    <citation type="submission" date="2024-03" db="EMBL/GenBank/DDBJ databases">
        <title>The Genome Sequence of Enterococcus sp. DIV0205d.</title>
        <authorList>
            <consortium name="The Broad Institute Genomics Platform"/>
            <consortium name="The Broad Institute Microbial Omics Core"/>
            <consortium name="The Broad Institute Genomic Center for Infectious Diseases"/>
            <person name="Earl A."/>
            <person name="Manson A."/>
            <person name="Gilmore M."/>
            <person name="Schwartman J."/>
            <person name="Shea T."/>
            <person name="Abouelleil A."/>
            <person name="Cao P."/>
            <person name="Chapman S."/>
            <person name="Cusick C."/>
            <person name="Young S."/>
            <person name="Neafsey D."/>
            <person name="Nusbaum C."/>
            <person name="Birren B."/>
        </authorList>
    </citation>
    <scope>NUCLEOTIDE SEQUENCE</scope>
    <source>
        <strain evidence="2">7F3_DIV0205</strain>
    </source>
</reference>
<organism evidence="2 3">
    <name type="scientific">Candidatus Enterococcus palustris</name>
    <dbReference type="NCBI Taxonomy" id="1834189"/>
    <lineage>
        <taxon>Bacteria</taxon>
        <taxon>Bacillati</taxon>
        <taxon>Bacillota</taxon>
        <taxon>Bacilli</taxon>
        <taxon>Lactobacillales</taxon>
        <taxon>Enterococcaceae</taxon>
        <taxon>Enterococcus</taxon>
    </lineage>
</organism>
<dbReference type="InterPro" id="IPR007737">
    <property type="entry name" value="Mga_HTH"/>
</dbReference>
<name>A0AAQ3WBE7_9ENTE</name>
<dbReference type="Gene3D" id="1.10.10.10">
    <property type="entry name" value="Winged helix-like DNA-binding domain superfamily/Winged helix DNA-binding domain"/>
    <property type="match status" value="1"/>
</dbReference>
<sequence>MLEAMMLEDTAKRKLTLFKLLVTFSTKKHSINFFENRLDYSYSRVVYLLELIQQDLTKMTGESAEILQENGVQYEQYVSYDMYYQFLITQSVPYQLLISILFYPEDSLAEFCEKNYHSRTTVVRKSKLLSNYFKQFHIKMNTSQLKLYGDERVIRITLYTLIWLASQGTNLPEIKNNPIDYETVTKIISPYFPDSYSYSAHKQIALILDIVYLRVRSGDVLTEQTVIDPYIPTSKTHAETFFGNLIKETTIWEAEAQFAAYLLISTPNFFRNNDHRLSLLKTYLEDQTNSATKLLEEVCGLFSEEFAPEGFSWDNEPILFGNVANIIFSTTIIEKPFPTLFHLINHSLYSKNEYYYQLFTHFKALFQKISKRKNFDWLKGNIEQLSDTLAALLVPLYESFQTDNIIRIALIAESNYLLVQPLTKFIEELPFVQLVAYKYGQFTSFDFIVATSSYLIPEESHLPSFVFRFSADNDEQYIGLYQAIKAVHNKKGINLG</sequence>
<evidence type="ECO:0000313" key="2">
    <source>
        <dbReference type="EMBL" id="WYK02218.1"/>
    </source>
</evidence>
<reference evidence="2" key="1">
    <citation type="submission" date="2017-05" db="EMBL/GenBank/DDBJ databases">
        <authorList>
            <consortium name="The Broad Institute Genomics Platform"/>
            <consortium name="The Broad Institute Genomic Center for Infectious Diseases"/>
            <person name="Earl A."/>
            <person name="Manson A."/>
            <person name="Schwartman J."/>
            <person name="Gilmore M."/>
            <person name="Abouelleil A."/>
            <person name="Cao P."/>
            <person name="Chapman S."/>
            <person name="Cusick C."/>
            <person name="Shea T."/>
            <person name="Young S."/>
            <person name="Neafsey D."/>
            <person name="Nusbaum C."/>
            <person name="Birren B."/>
        </authorList>
    </citation>
    <scope>NUCLEOTIDE SEQUENCE</scope>
    <source>
        <strain evidence="2">7F3_DIV0205</strain>
    </source>
</reference>
<evidence type="ECO:0000259" key="1">
    <source>
        <dbReference type="Pfam" id="PF05043"/>
    </source>
</evidence>
<dbReference type="AlphaFoldDB" id="A0AAQ3WBE7"/>
<proteinExistence type="predicted"/>
<dbReference type="InterPro" id="IPR036388">
    <property type="entry name" value="WH-like_DNA-bd_sf"/>
</dbReference>
<protein>
    <recommendedName>
        <fullName evidence="1">Mga helix-turn-helix domain-containing protein</fullName>
    </recommendedName>
</protein>
<feature type="domain" description="Mga helix-turn-helix" evidence="1">
    <location>
        <begin position="78"/>
        <end position="161"/>
    </location>
</feature>
<gene>
    <name evidence="2" type="ORF">A5821_003361</name>
</gene>
<evidence type="ECO:0000313" key="3">
    <source>
        <dbReference type="Proteomes" id="UP000194948"/>
    </source>
</evidence>
<keyword evidence="3" id="KW-1185">Reference proteome</keyword>
<accession>A0AAQ3WBE7</accession>
<dbReference type="EMBL" id="CP147244">
    <property type="protein sequence ID" value="WYK02218.1"/>
    <property type="molecule type" value="Genomic_DNA"/>
</dbReference>
<dbReference type="RefSeq" id="WP_086312091.1">
    <property type="nucleotide sequence ID" value="NZ_CP147244.1"/>
</dbReference>
<dbReference type="Pfam" id="PF05043">
    <property type="entry name" value="Mga"/>
    <property type="match status" value="1"/>
</dbReference>
<dbReference type="Proteomes" id="UP000194948">
    <property type="component" value="Chromosome"/>
</dbReference>